<evidence type="ECO:0000313" key="2">
    <source>
        <dbReference type="Proteomes" id="UP001065593"/>
    </source>
</evidence>
<keyword evidence="2" id="KW-1185">Reference proteome</keyword>
<accession>A0ABQ5NND7</accession>
<evidence type="ECO:0008006" key="3">
    <source>
        <dbReference type="Google" id="ProtNLM"/>
    </source>
</evidence>
<protein>
    <recommendedName>
        <fullName evidence="3">Alcohol dehydrogenase N-terminal domain-containing protein</fullName>
    </recommendedName>
</protein>
<organism evidence="1 2">
    <name type="scientific">Lysinibacillus piscis</name>
    <dbReference type="NCBI Taxonomy" id="2518931"/>
    <lineage>
        <taxon>Bacteria</taxon>
        <taxon>Bacillati</taxon>
        <taxon>Bacillota</taxon>
        <taxon>Bacilli</taxon>
        <taxon>Bacillales</taxon>
        <taxon>Bacillaceae</taxon>
        <taxon>Lysinibacillus</taxon>
    </lineage>
</organism>
<dbReference type="EMBL" id="BRZA01000003">
    <property type="protein sequence ID" value="GLC89509.1"/>
    <property type="molecule type" value="Genomic_DNA"/>
</dbReference>
<comment type="caution">
    <text evidence="1">The sequence shown here is derived from an EMBL/GenBank/DDBJ whole genome shotgun (WGS) entry which is preliminary data.</text>
</comment>
<reference evidence="1" key="1">
    <citation type="submission" date="2022-08" db="EMBL/GenBank/DDBJ databases">
        <title>Draft genome sequence of Lysinibacillus sp. strain KH24.</title>
        <authorList>
            <person name="Kanbe H."/>
            <person name="Itoh H."/>
        </authorList>
    </citation>
    <scope>NUCLEOTIDE SEQUENCE</scope>
    <source>
        <strain evidence="1">KH24</strain>
    </source>
</reference>
<sequence>MEANCKGYEEREKEIVVKIVSIGANYDDPVVDMEAGSISVRGN</sequence>
<proteinExistence type="predicted"/>
<name>A0ABQ5NND7_9BACI</name>
<evidence type="ECO:0000313" key="1">
    <source>
        <dbReference type="EMBL" id="GLC89509.1"/>
    </source>
</evidence>
<dbReference type="Proteomes" id="UP001065593">
    <property type="component" value="Unassembled WGS sequence"/>
</dbReference>
<gene>
    <name evidence="1" type="ORF">LYSBPC_26360</name>
</gene>